<proteinExistence type="predicted"/>
<sequence length="714" mass="74763">MSCGGIECPAWCECVDERCVPSPVRLNAMRFRTRDGRWLHAPGGAWRLSADTTSSPGPFHTFYVSAPPTFAASVLTACGPAWEVSGNVVRVDPRVVAHPKEHTQHYIWGGTNCDVWVSPYPLSVPGHRGAEEEYTVRVVRADGSAEEPTSGDDVLLVAAAGTYFRVRGPAEQWAGTVTADGTAAGDDTVFRLVVNEVRPGDGWRPGKVVCMSCAPVTGLVRHHVTGEPVAGAHVVAGSTGFEAVTDEHGRFTLTNGATTCVPAGTHTLTTTHGTHLPDTRPITVEPEVPLDLVIDLRRNCAPVTGLVRDFSSGEPLAGAVVVAVGSGFRAVTDEGGRFTLARGASTCVPQGTYTLTADHDTHQQNRTEFTVEPEAAVDLEIDLTCTPVSGVVRYVTGDPVAGVKVFLMDAAGQKVRRPGGGPFIEATTRADGTWTLWCVPHGPTGLTWFFWTAGANKVSEFVPPVGVSGVELVTGCVEVSGTVTDAVTGNPVAGATVTLTGTAVASTTTDVTGAYRFACAPLDSGGRVTVSASRTGYLDAEATVAARAPVTVVDLQMVPDPPIRTEPVVIALAWGNAPADLDAHLSGPDTNNGRFHLSYASMTPPPVDYVALDVDAKQGFGPELVTITPVVADFVPGHYRYWVHDFSGGTFENSAAVVTVTQGATQLGQYTVAAAVGAQSEPIWQVADVSITAAGQATVVPLQKLRAGDANTRL</sequence>
<name>A0A5P2BY51_STRVZ</name>
<organism evidence="1 2">
    <name type="scientific">Streptomyces venezuelae</name>
    <dbReference type="NCBI Taxonomy" id="54571"/>
    <lineage>
        <taxon>Bacteria</taxon>
        <taxon>Bacillati</taxon>
        <taxon>Actinomycetota</taxon>
        <taxon>Actinomycetes</taxon>
        <taxon>Kitasatosporales</taxon>
        <taxon>Streptomycetaceae</taxon>
        <taxon>Streptomyces</taxon>
    </lineage>
</organism>
<dbReference type="Gene3D" id="2.60.40.1120">
    <property type="entry name" value="Carboxypeptidase-like, regulatory domain"/>
    <property type="match status" value="3"/>
</dbReference>
<dbReference type="RefSeq" id="WP_150217533.1">
    <property type="nucleotide sequence ID" value="NZ_CP029192.1"/>
</dbReference>
<evidence type="ECO:0000313" key="1">
    <source>
        <dbReference type="EMBL" id="QES35432.1"/>
    </source>
</evidence>
<dbReference type="AlphaFoldDB" id="A0A5P2BY51"/>
<protein>
    <submittedName>
        <fullName evidence="1">Uncharacterized protein</fullName>
    </submittedName>
</protein>
<gene>
    <name evidence="1" type="ORF">DEJ48_20160</name>
</gene>
<dbReference type="SUPFAM" id="SSF49464">
    <property type="entry name" value="Carboxypeptidase regulatory domain-like"/>
    <property type="match status" value="3"/>
</dbReference>
<dbReference type="Pfam" id="PF13620">
    <property type="entry name" value="CarboxypepD_reg"/>
    <property type="match status" value="3"/>
</dbReference>
<dbReference type="Proteomes" id="UP000322927">
    <property type="component" value="Chromosome"/>
</dbReference>
<dbReference type="EMBL" id="CP029192">
    <property type="protein sequence ID" value="QES35432.1"/>
    <property type="molecule type" value="Genomic_DNA"/>
</dbReference>
<reference evidence="1 2" key="1">
    <citation type="submission" date="2018-05" db="EMBL/GenBank/DDBJ databases">
        <title>Streptomyces venezuelae.</title>
        <authorList>
            <person name="Kim W."/>
            <person name="Lee N."/>
            <person name="Cho B.-K."/>
        </authorList>
    </citation>
    <scope>NUCLEOTIDE SEQUENCE [LARGE SCALE GENOMIC DNA]</scope>
    <source>
        <strain evidence="1 2">ATCC 14584</strain>
    </source>
</reference>
<dbReference type="InterPro" id="IPR008969">
    <property type="entry name" value="CarboxyPept-like_regulatory"/>
</dbReference>
<dbReference type="OrthoDB" id="291295at2"/>
<accession>A0A5P2BY51</accession>
<evidence type="ECO:0000313" key="2">
    <source>
        <dbReference type="Proteomes" id="UP000322927"/>
    </source>
</evidence>